<dbReference type="PANTHER" id="PTHR24221">
    <property type="entry name" value="ATP-BINDING CASSETTE SUB-FAMILY B"/>
    <property type="match status" value="1"/>
</dbReference>
<keyword evidence="8 10" id="KW-0472">Membrane</keyword>
<evidence type="ECO:0000256" key="7">
    <source>
        <dbReference type="ARBA" id="ARBA00022989"/>
    </source>
</evidence>
<feature type="transmembrane region" description="Helical" evidence="10">
    <location>
        <begin position="154"/>
        <end position="177"/>
    </location>
</feature>
<gene>
    <name evidence="13" type="ORF">H6G06_25645</name>
</gene>
<dbReference type="FunFam" id="3.40.50.300:FF:000221">
    <property type="entry name" value="Multidrug ABC transporter ATP-binding protein"/>
    <property type="match status" value="1"/>
</dbReference>
<dbReference type="InterPro" id="IPR003593">
    <property type="entry name" value="AAA+_ATPase"/>
</dbReference>
<dbReference type="Gene3D" id="1.20.1560.10">
    <property type="entry name" value="ABC transporter type 1, transmembrane domain"/>
    <property type="match status" value="1"/>
</dbReference>
<comment type="subcellular location">
    <subcellularLocation>
        <location evidence="1">Cell membrane</location>
        <topology evidence="1">Multi-pass membrane protein</topology>
    </subcellularLocation>
</comment>
<evidence type="ECO:0000313" key="14">
    <source>
        <dbReference type="Proteomes" id="UP000662185"/>
    </source>
</evidence>
<organism evidence="13 14">
    <name type="scientific">Anabaena sphaerica FACHB-251</name>
    <dbReference type="NCBI Taxonomy" id="2692883"/>
    <lineage>
        <taxon>Bacteria</taxon>
        <taxon>Bacillati</taxon>
        <taxon>Cyanobacteriota</taxon>
        <taxon>Cyanophyceae</taxon>
        <taxon>Nostocales</taxon>
        <taxon>Nostocaceae</taxon>
        <taxon>Anabaena</taxon>
    </lineage>
</organism>
<keyword evidence="4 10" id="KW-0812">Transmembrane</keyword>
<feature type="transmembrane region" description="Helical" evidence="10">
    <location>
        <begin position="67"/>
        <end position="90"/>
    </location>
</feature>
<dbReference type="GO" id="GO:0140359">
    <property type="term" value="F:ABC-type transporter activity"/>
    <property type="evidence" value="ECO:0007669"/>
    <property type="project" value="InterPro"/>
</dbReference>
<dbReference type="InterPro" id="IPR003439">
    <property type="entry name" value="ABC_transporter-like_ATP-bd"/>
</dbReference>
<dbReference type="InterPro" id="IPR039421">
    <property type="entry name" value="Type_1_exporter"/>
</dbReference>
<keyword evidence="3" id="KW-1003">Cell membrane</keyword>
<dbReference type="PANTHER" id="PTHR24221:SF468">
    <property type="entry name" value="ABC TRANSPORTER"/>
    <property type="match status" value="1"/>
</dbReference>
<dbReference type="AlphaFoldDB" id="A0A926WN18"/>
<keyword evidence="2" id="KW-0813">Transport</keyword>
<dbReference type="GO" id="GO:0034040">
    <property type="term" value="F:ATPase-coupled lipid transmembrane transporter activity"/>
    <property type="evidence" value="ECO:0007669"/>
    <property type="project" value="TreeGrafter"/>
</dbReference>
<dbReference type="GO" id="GO:0005524">
    <property type="term" value="F:ATP binding"/>
    <property type="evidence" value="ECO:0007669"/>
    <property type="project" value="UniProtKB-KW"/>
</dbReference>
<keyword evidence="5" id="KW-0547">Nucleotide-binding</keyword>
<evidence type="ECO:0000259" key="11">
    <source>
        <dbReference type="PROSITE" id="PS50893"/>
    </source>
</evidence>
<evidence type="ECO:0000256" key="10">
    <source>
        <dbReference type="SAM" id="Phobius"/>
    </source>
</evidence>
<feature type="region of interest" description="Disordered" evidence="9">
    <location>
        <begin position="602"/>
        <end position="631"/>
    </location>
</feature>
<evidence type="ECO:0000313" key="13">
    <source>
        <dbReference type="EMBL" id="MBD2296774.1"/>
    </source>
</evidence>
<dbReference type="SMART" id="SM00382">
    <property type="entry name" value="AAA"/>
    <property type="match status" value="1"/>
</dbReference>
<dbReference type="GO" id="GO:0005886">
    <property type="term" value="C:plasma membrane"/>
    <property type="evidence" value="ECO:0007669"/>
    <property type="project" value="UniProtKB-SubCell"/>
</dbReference>
<feature type="transmembrane region" description="Helical" evidence="10">
    <location>
        <begin position="29"/>
        <end position="46"/>
    </location>
</feature>
<dbReference type="Pfam" id="PF00005">
    <property type="entry name" value="ABC_tran"/>
    <property type="match status" value="1"/>
</dbReference>
<dbReference type="InterPro" id="IPR036640">
    <property type="entry name" value="ABC1_TM_sf"/>
</dbReference>
<dbReference type="EMBL" id="JACJQU010000030">
    <property type="protein sequence ID" value="MBD2296774.1"/>
    <property type="molecule type" value="Genomic_DNA"/>
</dbReference>
<dbReference type="RefSeq" id="WP_190564892.1">
    <property type="nucleotide sequence ID" value="NZ_JACJQU010000030.1"/>
</dbReference>
<name>A0A926WN18_9NOST</name>
<keyword evidence="7 10" id="KW-1133">Transmembrane helix</keyword>
<evidence type="ECO:0000256" key="1">
    <source>
        <dbReference type="ARBA" id="ARBA00004651"/>
    </source>
</evidence>
<feature type="compositionally biased region" description="Polar residues" evidence="9">
    <location>
        <begin position="622"/>
        <end position="631"/>
    </location>
</feature>
<evidence type="ECO:0000256" key="6">
    <source>
        <dbReference type="ARBA" id="ARBA00022840"/>
    </source>
</evidence>
<dbReference type="InterPro" id="IPR011527">
    <property type="entry name" value="ABC1_TM_dom"/>
</dbReference>
<dbReference type="SUPFAM" id="SSF52540">
    <property type="entry name" value="P-loop containing nucleoside triphosphate hydrolases"/>
    <property type="match status" value="1"/>
</dbReference>
<sequence length="631" mass="69354">MAKSLKKSVPGLWGILVYFWPYIRPHYRLLLISAIALLADVGLRILEPWPLKFVFDYVLIGNNQPTNIPIIASLEPITLLTLSAVAVLVFTGLRALAAYWSTVGLATVGSRVMAKVRNHLYCHLQDLSLAYHTQARSGDLIIRVSSDASRLQEIMITAALPLVVSIFSLLGMIGIMFWMNPSLTLLSLLTLPLFWLVTNRLSQQIKDSSLKQRKQEGAVAAIASESIAAIKLVKALWLQDAFAQVFSQQNQRSLNESVKTQRLAAHLERTVDAVIALGTAIVLWYGSWLALRDALTPGDVLVFITYLKNAFKPVQNFAKYTGRLAKAAASGERILDVLQQQPDIRDLPNAIPAPIFQGAVCFDHVNFGYDPGQVLLEDISLNIQPGQQIAIVGTSGSGKSTLVSLLLRLYDPSFGQILIDGKDIREYTLASLRPQISVVLQESILFAATIRENIAYGVAGVSDVEIENAARLANAHDFIQALPQGYDTFVGERGATLSGGQRQRIAIARAAIRQTPILILDEPTTGLDKGNEKAVINSLQRLSQNRTTFLITHDLNFATRADMIVYMENGRVLEQGTHLELIQKNGHYAALYQIQSAMRNEEDFSHAEEDTCMGGSPDLSKVSVTQRSGGE</sequence>
<accession>A0A926WN18</accession>
<evidence type="ECO:0000256" key="2">
    <source>
        <dbReference type="ARBA" id="ARBA00022448"/>
    </source>
</evidence>
<evidence type="ECO:0000256" key="3">
    <source>
        <dbReference type="ARBA" id="ARBA00022475"/>
    </source>
</evidence>
<dbReference type="Pfam" id="PF00664">
    <property type="entry name" value="ABC_membrane"/>
    <property type="match status" value="1"/>
</dbReference>
<dbReference type="Gene3D" id="3.40.50.300">
    <property type="entry name" value="P-loop containing nucleotide triphosphate hydrolases"/>
    <property type="match status" value="1"/>
</dbReference>
<feature type="domain" description="ABC transporter" evidence="11">
    <location>
        <begin position="360"/>
        <end position="594"/>
    </location>
</feature>
<dbReference type="PROSITE" id="PS00211">
    <property type="entry name" value="ABC_TRANSPORTER_1"/>
    <property type="match status" value="1"/>
</dbReference>
<evidence type="ECO:0000256" key="8">
    <source>
        <dbReference type="ARBA" id="ARBA00023136"/>
    </source>
</evidence>
<comment type="caution">
    <text evidence="13">The sequence shown here is derived from an EMBL/GenBank/DDBJ whole genome shotgun (WGS) entry which is preliminary data.</text>
</comment>
<evidence type="ECO:0000256" key="9">
    <source>
        <dbReference type="SAM" id="MobiDB-lite"/>
    </source>
</evidence>
<feature type="domain" description="ABC transmembrane type-1" evidence="12">
    <location>
        <begin position="31"/>
        <end position="326"/>
    </location>
</feature>
<dbReference type="InterPro" id="IPR017871">
    <property type="entry name" value="ABC_transporter-like_CS"/>
</dbReference>
<dbReference type="PROSITE" id="PS50929">
    <property type="entry name" value="ABC_TM1F"/>
    <property type="match status" value="1"/>
</dbReference>
<dbReference type="PROSITE" id="PS50893">
    <property type="entry name" value="ABC_TRANSPORTER_2"/>
    <property type="match status" value="1"/>
</dbReference>
<proteinExistence type="predicted"/>
<dbReference type="SUPFAM" id="SSF90123">
    <property type="entry name" value="ABC transporter transmembrane region"/>
    <property type="match status" value="1"/>
</dbReference>
<dbReference type="CDD" id="cd18564">
    <property type="entry name" value="ABC_6TM_exporter_like"/>
    <property type="match status" value="1"/>
</dbReference>
<evidence type="ECO:0000259" key="12">
    <source>
        <dbReference type="PROSITE" id="PS50929"/>
    </source>
</evidence>
<evidence type="ECO:0000256" key="4">
    <source>
        <dbReference type="ARBA" id="ARBA00022692"/>
    </source>
</evidence>
<keyword evidence="6 13" id="KW-0067">ATP-binding</keyword>
<protein>
    <submittedName>
        <fullName evidence="13">ABC transporter ATP-binding protein</fullName>
    </submittedName>
</protein>
<dbReference type="Proteomes" id="UP000662185">
    <property type="component" value="Unassembled WGS sequence"/>
</dbReference>
<keyword evidence="14" id="KW-1185">Reference proteome</keyword>
<dbReference type="InterPro" id="IPR027417">
    <property type="entry name" value="P-loop_NTPase"/>
</dbReference>
<evidence type="ECO:0000256" key="5">
    <source>
        <dbReference type="ARBA" id="ARBA00022741"/>
    </source>
</evidence>
<dbReference type="GO" id="GO:0016887">
    <property type="term" value="F:ATP hydrolysis activity"/>
    <property type="evidence" value="ECO:0007669"/>
    <property type="project" value="InterPro"/>
</dbReference>
<reference evidence="14" key="1">
    <citation type="journal article" date="2020" name="ISME J.">
        <title>Comparative genomics reveals insights into cyanobacterial evolution and habitat adaptation.</title>
        <authorList>
            <person name="Chen M.Y."/>
            <person name="Teng W.K."/>
            <person name="Zhao L."/>
            <person name="Hu C.X."/>
            <person name="Zhou Y.K."/>
            <person name="Han B.P."/>
            <person name="Song L.R."/>
            <person name="Shu W.S."/>
        </authorList>
    </citation>
    <scope>NUCLEOTIDE SEQUENCE [LARGE SCALE GENOMIC DNA]</scope>
    <source>
        <strain evidence="14">FACHB-251</strain>
    </source>
</reference>